<dbReference type="EC" id="2.7.13.3" evidence="2"/>
<feature type="transmembrane region" description="Helical" evidence="8">
    <location>
        <begin position="384"/>
        <end position="403"/>
    </location>
</feature>
<dbReference type="PROSITE" id="PS50109">
    <property type="entry name" value="HIS_KIN"/>
    <property type="match status" value="1"/>
</dbReference>
<evidence type="ECO:0000259" key="10">
    <source>
        <dbReference type="PROSITE" id="PS50110"/>
    </source>
</evidence>
<dbReference type="Gene3D" id="1.10.287.130">
    <property type="match status" value="1"/>
</dbReference>
<evidence type="ECO:0000256" key="2">
    <source>
        <dbReference type="ARBA" id="ARBA00012438"/>
    </source>
</evidence>
<feature type="transmembrane region" description="Helical" evidence="8">
    <location>
        <begin position="100"/>
        <end position="122"/>
    </location>
</feature>
<feature type="transmembrane region" description="Helical" evidence="8">
    <location>
        <begin position="171"/>
        <end position="191"/>
    </location>
</feature>
<evidence type="ECO:0000256" key="3">
    <source>
        <dbReference type="ARBA" id="ARBA00022553"/>
    </source>
</evidence>
<dbReference type="PANTHER" id="PTHR43047">
    <property type="entry name" value="TWO-COMPONENT HISTIDINE PROTEIN KINASE"/>
    <property type="match status" value="1"/>
</dbReference>
<proteinExistence type="predicted"/>
<dbReference type="InterPro" id="IPR003594">
    <property type="entry name" value="HATPase_dom"/>
</dbReference>
<dbReference type="InterPro" id="IPR011006">
    <property type="entry name" value="CheY-like_superfamily"/>
</dbReference>
<dbReference type="Pfam" id="PF00512">
    <property type="entry name" value="HisKA"/>
    <property type="match status" value="1"/>
</dbReference>
<keyword evidence="8" id="KW-0472">Membrane</keyword>
<feature type="transmembrane region" description="Helical" evidence="8">
    <location>
        <begin position="409"/>
        <end position="430"/>
    </location>
</feature>
<keyword evidence="8" id="KW-0812">Transmembrane</keyword>
<dbReference type="KEGG" id="thu:AC731_016350"/>
<evidence type="ECO:0000313" key="12">
    <source>
        <dbReference type="Proteomes" id="UP000036902"/>
    </source>
</evidence>
<dbReference type="InterPro" id="IPR036097">
    <property type="entry name" value="HisK_dim/P_sf"/>
</dbReference>
<keyword evidence="8" id="KW-1133">Transmembrane helix</keyword>
<dbReference type="Gene3D" id="3.40.50.2300">
    <property type="match status" value="1"/>
</dbReference>
<feature type="domain" description="Histidine kinase" evidence="9">
    <location>
        <begin position="703"/>
        <end position="920"/>
    </location>
</feature>
<protein>
    <recommendedName>
        <fullName evidence="2">histidine kinase</fullName>
        <ecNumber evidence="2">2.7.13.3</ecNumber>
    </recommendedName>
</protein>
<dbReference type="SMART" id="SM00387">
    <property type="entry name" value="HATPase_c"/>
    <property type="match status" value="1"/>
</dbReference>
<dbReference type="Pfam" id="PF00072">
    <property type="entry name" value="Response_reg"/>
    <property type="match status" value="1"/>
</dbReference>
<dbReference type="SUPFAM" id="SSF52172">
    <property type="entry name" value="CheY-like"/>
    <property type="match status" value="1"/>
</dbReference>
<evidence type="ECO:0000313" key="11">
    <source>
        <dbReference type="EMBL" id="AMO38366.1"/>
    </source>
</evidence>
<evidence type="ECO:0000256" key="4">
    <source>
        <dbReference type="ARBA" id="ARBA00022679"/>
    </source>
</evidence>
<dbReference type="SMART" id="SM00448">
    <property type="entry name" value="REC"/>
    <property type="match status" value="1"/>
</dbReference>
<dbReference type="RefSeq" id="WP_053085842.1">
    <property type="nucleotide sequence ID" value="NZ_CP014646.1"/>
</dbReference>
<keyword evidence="3 6" id="KW-0597">Phosphoprotein</keyword>
<dbReference type="CDD" id="cd00156">
    <property type="entry name" value="REC"/>
    <property type="match status" value="1"/>
</dbReference>
<feature type="domain" description="Response regulatory" evidence="10">
    <location>
        <begin position="943"/>
        <end position="1057"/>
    </location>
</feature>
<keyword evidence="5 11" id="KW-0418">Kinase</keyword>
<evidence type="ECO:0000256" key="7">
    <source>
        <dbReference type="SAM" id="Coils"/>
    </source>
</evidence>
<dbReference type="Proteomes" id="UP000036902">
    <property type="component" value="Chromosome"/>
</dbReference>
<feature type="transmembrane region" description="Helical" evidence="8">
    <location>
        <begin position="593"/>
        <end position="614"/>
    </location>
</feature>
<feature type="modified residue" description="4-aspartylphosphate" evidence="6">
    <location>
        <position position="992"/>
    </location>
</feature>
<feature type="transmembrane region" description="Helical" evidence="8">
    <location>
        <begin position="203"/>
        <end position="222"/>
    </location>
</feature>
<keyword evidence="7" id="KW-0175">Coiled coil</keyword>
<feature type="transmembrane region" description="Helical" evidence="8">
    <location>
        <begin position="626"/>
        <end position="649"/>
    </location>
</feature>
<evidence type="ECO:0000259" key="9">
    <source>
        <dbReference type="PROSITE" id="PS50109"/>
    </source>
</evidence>
<comment type="catalytic activity">
    <reaction evidence="1">
        <text>ATP + protein L-histidine = ADP + protein N-phospho-L-histidine.</text>
        <dbReference type="EC" id="2.7.13.3"/>
    </reaction>
</comment>
<feature type="transmembrane region" description="Helical" evidence="8">
    <location>
        <begin position="341"/>
        <end position="364"/>
    </location>
</feature>
<dbReference type="InterPro" id="IPR005467">
    <property type="entry name" value="His_kinase_dom"/>
</dbReference>
<feature type="transmembrane region" description="Helical" evidence="8">
    <location>
        <begin position="282"/>
        <end position="312"/>
    </location>
</feature>
<dbReference type="InterPro" id="IPR036890">
    <property type="entry name" value="HATPase_C_sf"/>
</dbReference>
<dbReference type="AlphaFoldDB" id="A0A127K8S1"/>
<evidence type="ECO:0000256" key="8">
    <source>
        <dbReference type="SAM" id="Phobius"/>
    </source>
</evidence>
<name>A0A127K8S1_9RHOO</name>
<gene>
    <name evidence="11" type="ORF">AC731_016350</name>
</gene>
<reference evidence="12" key="1">
    <citation type="submission" date="2016-03" db="EMBL/GenBank/DDBJ databases">
        <authorList>
            <person name="Ma C."/>
            <person name="Zhou S."/>
            <person name="Yang G."/>
        </authorList>
    </citation>
    <scope>NUCLEOTIDE SEQUENCE [LARGE SCALE GENOMIC DNA]</scope>
    <source>
        <strain evidence="12">SgZ-1</strain>
    </source>
</reference>
<dbReference type="STRING" id="1134435.AC731_016350"/>
<organism evidence="11 12">
    <name type="scientific">Thauera humireducens</name>
    <dbReference type="NCBI Taxonomy" id="1134435"/>
    <lineage>
        <taxon>Bacteria</taxon>
        <taxon>Pseudomonadati</taxon>
        <taxon>Pseudomonadota</taxon>
        <taxon>Betaproteobacteria</taxon>
        <taxon>Rhodocyclales</taxon>
        <taxon>Zoogloeaceae</taxon>
        <taxon>Thauera</taxon>
    </lineage>
</organism>
<dbReference type="Gene3D" id="3.30.565.10">
    <property type="entry name" value="Histidine kinase-like ATPase, C-terminal domain"/>
    <property type="match status" value="1"/>
</dbReference>
<dbReference type="SUPFAM" id="SSF47384">
    <property type="entry name" value="Homodimeric domain of signal transducing histidine kinase"/>
    <property type="match status" value="1"/>
</dbReference>
<feature type="coiled-coil region" evidence="7">
    <location>
        <begin position="659"/>
        <end position="696"/>
    </location>
</feature>
<feature type="transmembrane region" description="Helical" evidence="8">
    <location>
        <begin position="134"/>
        <end position="159"/>
    </location>
</feature>
<dbReference type="SUPFAM" id="SSF55874">
    <property type="entry name" value="ATPase domain of HSP90 chaperone/DNA topoisomerase II/histidine kinase"/>
    <property type="match status" value="1"/>
</dbReference>
<keyword evidence="12" id="KW-1185">Reference proteome</keyword>
<dbReference type="EMBL" id="CP014646">
    <property type="protein sequence ID" value="AMO38366.1"/>
    <property type="molecule type" value="Genomic_DNA"/>
</dbReference>
<keyword evidence="4" id="KW-0808">Transferase</keyword>
<dbReference type="InterPro" id="IPR004358">
    <property type="entry name" value="Sig_transdc_His_kin-like_C"/>
</dbReference>
<dbReference type="Gene3D" id="1.10.4160.10">
    <property type="entry name" value="Hydantoin permease"/>
    <property type="match status" value="1"/>
</dbReference>
<dbReference type="InterPro" id="IPR003661">
    <property type="entry name" value="HisK_dim/P_dom"/>
</dbReference>
<dbReference type="GO" id="GO:0000155">
    <property type="term" value="F:phosphorelay sensor kinase activity"/>
    <property type="evidence" value="ECO:0007669"/>
    <property type="project" value="InterPro"/>
</dbReference>
<feature type="transmembrane region" description="Helical" evidence="8">
    <location>
        <begin position="451"/>
        <end position="474"/>
    </location>
</feature>
<evidence type="ECO:0000256" key="1">
    <source>
        <dbReference type="ARBA" id="ARBA00000085"/>
    </source>
</evidence>
<feature type="transmembrane region" description="Helical" evidence="8">
    <location>
        <begin position="70"/>
        <end position="94"/>
    </location>
</feature>
<dbReference type="CDD" id="cd00082">
    <property type="entry name" value="HisKA"/>
    <property type="match status" value="1"/>
</dbReference>
<dbReference type="Pfam" id="PF02518">
    <property type="entry name" value="HATPase_c"/>
    <property type="match status" value="1"/>
</dbReference>
<evidence type="ECO:0000256" key="6">
    <source>
        <dbReference type="PROSITE-ProRule" id="PRU00169"/>
    </source>
</evidence>
<dbReference type="SMART" id="SM00388">
    <property type="entry name" value="HisKA"/>
    <property type="match status" value="1"/>
</dbReference>
<accession>A0A127K8S1</accession>
<sequence length="1175" mass="129163">MHRDGWECFLLKHRIDPDHPSSPTAVTAPASQRIIHIRREYNSWVADETLEDYALRYAPRSFRKWSFSRIAHTALGAVSFLAMEAIGGTIALNWGFTNAVWAIGLVALVIFLTGLPISYYAAREAVDMDLLTRGAGFGYIGSTITSLIYASFTFIFFAIEAAIMALALELWFGLPLQWGYLLSSLAVIPLVTHGITWISRLQAWTQPVFVVLLLTPFLVVLLREPELYAAFTEFGGRHGNDFDWLAVGAGCTVAFALIAQIGEQVDFLRFLPPAGRRNRGRWWASVVAAGPGWIIPGALKMVGGAFLAFLALQAMVPPEKALQPTQMYLAGFQHVVDDPRAAIALACIFVIICQVKINVTNAYAGSLAWSNFFSRLTHSHPGRVVWLIFNVLIALMLMLLGVFEALEHVLGVYANVAVAWIGAVVADLVVNKPLGLSPRHIEFKRAYLYDVNPVGVGAMLAGSVLGIIAFGGHLGPVAQAFAPFISLLTAFALAPLIAWGTRGRFYLARPRETQWRVAEPLRCVVCENHFEAEDMAQCPAYGGAICSLCCTLEARCRDRCKPDAGLLSRFAPLLAGWMPSSMSARVARRVSQFVMVFFVSSLVIASVVGLVYQQELLAEQAGATDLGLAFLRIFAVLVLLAAVGVWWLVLANESRRVAQEESERQNQLLLREIEAHRDTDAKLQQAKEDAEAANAAKSRYVRGISHELRTPLNTILGYSQIMLRDTDLPRRRREAISTIQRSGEHLLALIDGLLDIASIEAGRLQFNRQEFRFGEFLAHVEKMIALEAGRKGLAFRTEFAGRMPEVVQGDTSRLRQILINLLANAVRYTERGEVVLKITYQSEIAVFEIRDTGCGIPAADLERIFEPFERGTGNQPPSAPGTGLGLTITRLLIELAGGQLTVSSTPGRGSVFRVKLHLPRVAHPRVATRPEREIRGYFGSRRKLLVVDDQPAQSHLIADMLRPRGFLVEECERPDEALRQVEAFAPDILFLDVSMPVTDGWTLSRQLRDAGYSGPIVMVSANAYENLPDRRTAAGCDDFIVKPVLETELFARLSTWLGLAWIYAENGEATAVSASALAALPPALPADHTPPARPASHAPAGLSALSGHLRAELREFADLGHLQGLVRRLDELEALHPELRAPLESLRALTLELRFDTLIHMLDGVADDCPDAVAP</sequence>
<dbReference type="InterPro" id="IPR001789">
    <property type="entry name" value="Sig_transdc_resp-reg_receiver"/>
</dbReference>
<dbReference type="PRINTS" id="PR00344">
    <property type="entry name" value="BCTRLSENSOR"/>
</dbReference>
<feature type="transmembrane region" description="Helical" evidence="8">
    <location>
        <begin position="480"/>
        <end position="501"/>
    </location>
</feature>
<dbReference type="PROSITE" id="PS50110">
    <property type="entry name" value="RESPONSE_REGULATORY"/>
    <property type="match status" value="1"/>
</dbReference>
<dbReference type="CDD" id="cd16922">
    <property type="entry name" value="HATPase_EvgS-ArcB-TorS-like"/>
    <property type="match status" value="1"/>
</dbReference>
<evidence type="ECO:0000256" key="5">
    <source>
        <dbReference type="ARBA" id="ARBA00022777"/>
    </source>
</evidence>